<dbReference type="InterPro" id="IPR050072">
    <property type="entry name" value="Peptidase_M20A"/>
</dbReference>
<dbReference type="GO" id="GO:0006526">
    <property type="term" value="P:L-arginine biosynthetic process"/>
    <property type="evidence" value="ECO:0007669"/>
    <property type="project" value="TreeGrafter"/>
</dbReference>
<evidence type="ECO:0000256" key="1">
    <source>
        <dbReference type="ARBA" id="ARBA00001947"/>
    </source>
</evidence>
<dbReference type="GO" id="GO:0008777">
    <property type="term" value="F:acetylornithine deacetylase activity"/>
    <property type="evidence" value="ECO:0007669"/>
    <property type="project" value="TreeGrafter"/>
</dbReference>
<evidence type="ECO:0000256" key="8">
    <source>
        <dbReference type="ARBA" id="ARBA00023049"/>
    </source>
</evidence>
<dbReference type="SUPFAM" id="SSF53187">
    <property type="entry name" value="Zn-dependent exopeptidases"/>
    <property type="match status" value="1"/>
</dbReference>
<accession>A0A9X6YNL3</accession>
<keyword evidence="6" id="KW-0862">Zinc</keyword>
<dbReference type="EMBL" id="NUAN01000028">
    <property type="protein sequence ID" value="PEO01323.1"/>
    <property type="molecule type" value="Genomic_DNA"/>
</dbReference>
<proteinExistence type="inferred from homology"/>
<dbReference type="GO" id="GO:0006508">
    <property type="term" value="P:proteolysis"/>
    <property type="evidence" value="ECO:0007669"/>
    <property type="project" value="UniProtKB-KW"/>
</dbReference>
<dbReference type="RefSeq" id="WP_098125931.1">
    <property type="nucleotide sequence ID" value="NZ_NUAN01000028.1"/>
</dbReference>
<sequence>MSAINWTEEVAKRKDDLIRDTQQFLQIKSVWEEESAKEGAPFGEGVEKALSFMLHKGEAEGFASKNLDGYAGHLEMGQGEELVGILCHVDVVPEGDGWTTPAYSADIRDGKIFARGAIDDKGPTMAAYYAMKIVKELGLPLSKRVRMIIGTDEESNWKCVDHYFKNEEMPTIGFAPDADFPIINAEKGISDIQVVQNGSEEKKGTYELVSFDSGRRLNMVPDFAEAVITGEDVNALTVAYEEYLQTAKKIGKSTIEGNTVTLQIEGISAHGSTPEKGENAGLLLANFLTTVSLDGKATAFAIFATETFTGDIFGEKATIAYKDEISGPLTVNVGRLSYTKENGGNLGLNVRYPVTTNFEEMIAKLKEYVGTYGFAVADYSNSRPHHVDKDHELIRTLQRVYEEQTGEKAELLAIGGGTYARSLKAGVAFGPLFPGKEELAHQKDEYIEIEDLLKATAIYAQAIHELAK</sequence>
<comment type="cofactor">
    <cofactor evidence="1">
        <name>Zn(2+)</name>
        <dbReference type="ChEBI" id="CHEBI:29105"/>
    </cofactor>
</comment>
<dbReference type="InterPro" id="IPR036264">
    <property type="entry name" value="Bact_exopeptidase_dim_dom"/>
</dbReference>
<dbReference type="NCBIfam" id="TIGR01887">
    <property type="entry name" value="dipeptidaselike"/>
    <property type="match status" value="1"/>
</dbReference>
<dbReference type="PANTHER" id="PTHR43808:SF31">
    <property type="entry name" value="N-ACETYL-L-CITRULLINE DEACETYLASE"/>
    <property type="match status" value="1"/>
</dbReference>
<dbReference type="PROSITE" id="PS00759">
    <property type="entry name" value="ARGE_DAPE_CPG2_2"/>
    <property type="match status" value="1"/>
</dbReference>
<dbReference type="Gene3D" id="3.30.70.360">
    <property type="match status" value="2"/>
</dbReference>
<dbReference type="Proteomes" id="UP000220691">
    <property type="component" value="Unassembled WGS sequence"/>
</dbReference>
<evidence type="ECO:0000256" key="4">
    <source>
        <dbReference type="ARBA" id="ARBA00022723"/>
    </source>
</evidence>
<dbReference type="InterPro" id="IPR002933">
    <property type="entry name" value="Peptidase_M20"/>
</dbReference>
<dbReference type="GO" id="GO:0008237">
    <property type="term" value="F:metallopeptidase activity"/>
    <property type="evidence" value="ECO:0007669"/>
    <property type="project" value="UniProtKB-KW"/>
</dbReference>
<evidence type="ECO:0000313" key="9">
    <source>
        <dbReference type="EMBL" id="PEO01323.1"/>
    </source>
</evidence>
<evidence type="ECO:0000313" key="10">
    <source>
        <dbReference type="Proteomes" id="UP000220691"/>
    </source>
</evidence>
<keyword evidence="8" id="KW-0482">Metalloprotease</keyword>
<dbReference type="Pfam" id="PF01546">
    <property type="entry name" value="Peptidase_M20"/>
    <property type="match status" value="1"/>
</dbReference>
<name>A0A9X6YNL3_BACCE</name>
<keyword evidence="3" id="KW-0645">Protease</keyword>
<dbReference type="NCBIfam" id="NF005591">
    <property type="entry name" value="PRK07318.1"/>
    <property type="match status" value="1"/>
</dbReference>
<keyword evidence="7" id="KW-0224">Dipeptidase</keyword>
<keyword evidence="5" id="KW-0378">Hydrolase</keyword>
<reference evidence="9 10" key="1">
    <citation type="submission" date="2017-09" db="EMBL/GenBank/DDBJ databases">
        <title>Large-scale bioinformatics analysis of Bacillus genomes uncovers conserved roles of natural products in bacterial physiology.</title>
        <authorList>
            <consortium name="Agbiome Team Llc"/>
            <person name="Bleich R.M."/>
            <person name="Kirk G.J."/>
            <person name="Santa Maria K.C."/>
            <person name="Allen S.E."/>
            <person name="Farag S."/>
            <person name="Shank E.A."/>
            <person name="Bowers A."/>
        </authorList>
    </citation>
    <scope>NUCLEOTIDE SEQUENCE [LARGE SCALE GENOMIC DNA]</scope>
    <source>
        <strain evidence="9 10">AFS027647</strain>
    </source>
</reference>
<organism evidence="9 10">
    <name type="scientific">Bacillus cereus</name>
    <dbReference type="NCBI Taxonomy" id="1396"/>
    <lineage>
        <taxon>Bacteria</taxon>
        <taxon>Bacillati</taxon>
        <taxon>Bacillota</taxon>
        <taxon>Bacilli</taxon>
        <taxon>Bacillales</taxon>
        <taxon>Bacillaceae</taxon>
        <taxon>Bacillus</taxon>
        <taxon>Bacillus cereus group</taxon>
    </lineage>
</organism>
<dbReference type="Gene3D" id="3.40.630.10">
    <property type="entry name" value="Zn peptidases"/>
    <property type="match status" value="1"/>
</dbReference>
<dbReference type="PANTHER" id="PTHR43808">
    <property type="entry name" value="ACETYLORNITHINE DEACETYLASE"/>
    <property type="match status" value="1"/>
</dbReference>
<dbReference type="SUPFAM" id="SSF55031">
    <property type="entry name" value="Bacterial exopeptidase dimerisation domain"/>
    <property type="match status" value="1"/>
</dbReference>
<comment type="caution">
    <text evidence="9">The sequence shown here is derived from an EMBL/GenBank/DDBJ whole genome shotgun (WGS) entry which is preliminary data.</text>
</comment>
<evidence type="ECO:0000256" key="6">
    <source>
        <dbReference type="ARBA" id="ARBA00022833"/>
    </source>
</evidence>
<keyword evidence="4" id="KW-0479">Metal-binding</keyword>
<evidence type="ECO:0000256" key="5">
    <source>
        <dbReference type="ARBA" id="ARBA00022801"/>
    </source>
</evidence>
<gene>
    <name evidence="9" type="ORF">CN553_03755</name>
</gene>
<dbReference type="CDD" id="cd03888">
    <property type="entry name" value="M20_PepV"/>
    <property type="match status" value="1"/>
</dbReference>
<evidence type="ECO:0000256" key="3">
    <source>
        <dbReference type="ARBA" id="ARBA00022670"/>
    </source>
</evidence>
<protein>
    <submittedName>
        <fullName evidence="9">Dipeptidase PepV</fullName>
    </submittedName>
</protein>
<dbReference type="AlphaFoldDB" id="A0A9X6YNL3"/>
<dbReference type="InterPro" id="IPR010964">
    <property type="entry name" value="M20A_pepV-rel"/>
</dbReference>
<dbReference type="GO" id="GO:0008270">
    <property type="term" value="F:zinc ion binding"/>
    <property type="evidence" value="ECO:0007669"/>
    <property type="project" value="InterPro"/>
</dbReference>
<evidence type="ECO:0000256" key="2">
    <source>
        <dbReference type="ARBA" id="ARBA00006247"/>
    </source>
</evidence>
<dbReference type="InterPro" id="IPR001261">
    <property type="entry name" value="ArgE/DapE_CS"/>
</dbReference>
<dbReference type="GO" id="GO:0016805">
    <property type="term" value="F:dipeptidase activity"/>
    <property type="evidence" value="ECO:0007669"/>
    <property type="project" value="UniProtKB-KW"/>
</dbReference>
<evidence type="ECO:0000256" key="7">
    <source>
        <dbReference type="ARBA" id="ARBA00022997"/>
    </source>
</evidence>
<comment type="similarity">
    <text evidence="2">Belongs to the peptidase M20A family.</text>
</comment>